<proteinExistence type="predicted"/>
<dbReference type="InterPro" id="IPR006944">
    <property type="entry name" value="Phage/GTA_portal"/>
</dbReference>
<sequence length="441" mass="47603">MRFIDRLFGKAAPNLSGTSIFIDGLFGTLPQELKAYATEGYAQNPIVFACAAKIAEAAASVKLEVHTLSEKGEKDVALNGPLLKLLAKPNPMQTWEEFSKAMVAWYLVAGEVFIVRLPEKGPTKELHILNPSVMGVEKSTMGNVPKAYVYGSGEAKKRYPVNIVDGTSQILHIKTFNPNDPWRGLSPLSPAARDVDIHNSGAKWNNALLENSARPSGVLEATGTVNETTVDQLRKWFKRSFQGGANAGEIPLLTGGVKFTPLSLNPKDMDFQNSMSAAAKNMGLVYGVPLPLLTMEAATFSNMDAAQERLWTDTVLPLLNVMIGKLSDFLTPLFYHGKENISLEYNADSVPALEAKRERMFTRMKNAVGGGLLTPNEARAEMGYDALDGGDVLYVPGSLKPMGAEEGKDADELVKAMKAAGFTAQEVADCLALDFGGKKAA</sequence>
<name>A0A9W5AYG5_9HYPH</name>
<organism evidence="1 2">
    <name type="scientific">Agrobacterium genomosp. 2 str. CFBP 5494</name>
    <dbReference type="NCBI Taxonomy" id="1183436"/>
    <lineage>
        <taxon>Bacteria</taxon>
        <taxon>Pseudomonadati</taxon>
        <taxon>Pseudomonadota</taxon>
        <taxon>Alphaproteobacteria</taxon>
        <taxon>Hyphomicrobiales</taxon>
        <taxon>Rhizobiaceae</taxon>
        <taxon>Rhizobium/Agrobacterium group</taxon>
        <taxon>Agrobacterium</taxon>
        <taxon>Agrobacterium tumefaciens complex</taxon>
    </lineage>
</organism>
<evidence type="ECO:0000313" key="1">
    <source>
        <dbReference type="EMBL" id="CUW85681.1"/>
    </source>
</evidence>
<protein>
    <recommendedName>
        <fullName evidence="3">Phage portal protein, HK97 family</fullName>
    </recommendedName>
</protein>
<evidence type="ECO:0000313" key="2">
    <source>
        <dbReference type="Proteomes" id="UP000191933"/>
    </source>
</evidence>
<evidence type="ECO:0008006" key="3">
    <source>
        <dbReference type="Google" id="ProtNLM"/>
    </source>
</evidence>
<keyword evidence="2" id="KW-1185">Reference proteome</keyword>
<comment type="caution">
    <text evidence="1">The sequence shown here is derived from an EMBL/GenBank/DDBJ whole genome shotgun (WGS) entry which is preliminary data.</text>
</comment>
<dbReference type="Proteomes" id="UP000191933">
    <property type="component" value="Unassembled WGS sequence"/>
</dbReference>
<reference evidence="1 2" key="1">
    <citation type="submission" date="2016-01" db="EMBL/GenBank/DDBJ databases">
        <authorList>
            <person name="Regsiter A."/>
            <person name="william w."/>
        </authorList>
    </citation>
    <scope>NUCLEOTIDE SEQUENCE [LARGE SCALE GENOMIC DNA]</scope>
    <source>
        <strain evidence="1 2">CFBP 5494</strain>
    </source>
</reference>
<dbReference type="Pfam" id="PF04860">
    <property type="entry name" value="Phage_portal"/>
    <property type="match status" value="1"/>
</dbReference>
<dbReference type="EMBL" id="FBVY01000002">
    <property type="protein sequence ID" value="CUW85681.1"/>
    <property type="molecule type" value="Genomic_DNA"/>
</dbReference>
<dbReference type="NCBIfam" id="TIGR01537">
    <property type="entry name" value="portal_HK97"/>
    <property type="match status" value="1"/>
</dbReference>
<accession>A0A9W5AYG5</accession>
<gene>
    <name evidence="1" type="ORF">AGR2A_Cc100226</name>
</gene>
<dbReference type="InterPro" id="IPR006427">
    <property type="entry name" value="Portal_HK97"/>
</dbReference>
<dbReference type="AlphaFoldDB" id="A0A9W5AYG5"/>